<dbReference type="RefSeq" id="WP_048169121.1">
    <property type="nucleotide sequence ID" value="NZ_CP009506.1"/>
</dbReference>
<protein>
    <submittedName>
        <fullName evidence="1">Phytoene dehydrogenase</fullName>
    </submittedName>
</protein>
<dbReference type="EMBL" id="CP009506">
    <property type="protein sequence ID" value="AKB26815.1"/>
    <property type="molecule type" value="Genomic_DNA"/>
</dbReference>
<dbReference type="GeneID" id="24858847"/>
<dbReference type="OrthoDB" id="11867at2157"/>
<dbReference type="KEGG" id="msw:MSSIT_0096"/>
<dbReference type="InterPro" id="IPR036188">
    <property type="entry name" value="FAD/NAD-bd_sf"/>
</dbReference>
<dbReference type="HOGENOM" id="CLU_563393_0_0_2"/>
<sequence length="462" mass="52363">MKNYDSIVIGGGVSGLLSALVLSKSGKKVLVLEKNRKLGNNCNSYLVNGYQVDTGPHAITQLHEGGPLRYLMENYFDYIPAFVDYGDYFIRDKDGLKEVPTTLTGYLTMDVLPRKDRLIIAQSLTKMLLSWQFGTDISNISVYQSLPWDTLSSDTKEFMDTFSYFLSGKSAKETSVQRMFVGGGFIEEDIEKDITQENSEHQYIDKFKKMSYVSRLLNNKKVNYNQYYPRNGLKAILNAILYSLPETVEIETNTAVERIITENKTAKGVLTNEDSYFADTIIYSAFAKDLPRYVTDLPASYVSDLSRIKQSKALTIWLGLDEEFEEFNYTGGEVWFKQKPFWAMPISNYNKSFAPAGKKLVGFMFSIDENNSLESEKSDAYDTILRVYPGINKHMDMIHYQITVPEKASVAINGFIAETTTPVKNLYLVGTDVDERSMGITRAAYSVVKLITVLRKEQIPDP</sequence>
<name>A0A0E3P2Z8_9EURY</name>
<gene>
    <name evidence="1" type="ORF">MSSIT_0096</name>
</gene>
<dbReference type="PANTHER" id="PTHR43734">
    <property type="entry name" value="PHYTOENE DESATURASE"/>
    <property type="match status" value="1"/>
</dbReference>
<dbReference type="AlphaFoldDB" id="A0A0E3P2Z8"/>
<dbReference type="PATRIC" id="fig|1434120.4.peg.130"/>
<dbReference type="PANTHER" id="PTHR43734:SF1">
    <property type="entry name" value="PHYTOENE DESATURASE"/>
    <property type="match status" value="1"/>
</dbReference>
<reference evidence="1 2" key="1">
    <citation type="submission" date="2014-07" db="EMBL/GenBank/DDBJ databases">
        <title>Methanogenic archaea and the global carbon cycle.</title>
        <authorList>
            <person name="Henriksen J.R."/>
            <person name="Luke J."/>
            <person name="Reinhart S."/>
            <person name="Benedict M.N."/>
            <person name="Youngblut N.D."/>
            <person name="Metcalf M.E."/>
            <person name="Whitaker R.J."/>
            <person name="Metcalf W.W."/>
        </authorList>
    </citation>
    <scope>NUCLEOTIDE SEQUENCE [LARGE SCALE GENOMIC DNA]</scope>
    <source>
        <strain evidence="1 2">T4/M</strain>
    </source>
</reference>
<keyword evidence="2" id="KW-1185">Reference proteome</keyword>
<dbReference type="SUPFAM" id="SSF51905">
    <property type="entry name" value="FAD/NAD(P)-binding domain"/>
    <property type="match status" value="1"/>
</dbReference>
<dbReference type="Pfam" id="PF13450">
    <property type="entry name" value="NAD_binding_8"/>
    <property type="match status" value="1"/>
</dbReference>
<accession>A0A0E3P2Z8</accession>
<proteinExistence type="predicted"/>
<evidence type="ECO:0000313" key="1">
    <source>
        <dbReference type="EMBL" id="AKB26815.1"/>
    </source>
</evidence>
<dbReference type="Proteomes" id="UP000033111">
    <property type="component" value="Chromosome"/>
</dbReference>
<organism evidence="1 2">
    <name type="scientific">Methanosarcina siciliae T4/M</name>
    <dbReference type="NCBI Taxonomy" id="1434120"/>
    <lineage>
        <taxon>Archaea</taxon>
        <taxon>Methanobacteriati</taxon>
        <taxon>Methanobacteriota</taxon>
        <taxon>Stenosarchaea group</taxon>
        <taxon>Methanomicrobia</taxon>
        <taxon>Methanosarcinales</taxon>
        <taxon>Methanosarcinaceae</taxon>
        <taxon>Methanosarcina</taxon>
    </lineage>
</organism>
<dbReference type="Gene3D" id="3.50.50.60">
    <property type="entry name" value="FAD/NAD(P)-binding domain"/>
    <property type="match status" value="2"/>
</dbReference>
<evidence type="ECO:0000313" key="2">
    <source>
        <dbReference type="Proteomes" id="UP000033111"/>
    </source>
</evidence>